<dbReference type="AlphaFoldDB" id="A0A0F4SLW0"/>
<accession>A0A0F4SLW0</accession>
<dbReference type="OrthoDB" id="7015712at2"/>
<comment type="caution">
    <text evidence="1">The sequence shown here is derived from an EMBL/GenBank/DDBJ whole genome shotgun (WGS) entry which is preliminary data.</text>
</comment>
<evidence type="ECO:0000313" key="1">
    <source>
        <dbReference type="EMBL" id="KJZ33173.1"/>
    </source>
</evidence>
<name>A0A0F4SLW0_PSEFL</name>
<sequence length="605" mass="65664">MAAFNPRPVIKDLQPGDWIDLDKLGTGPLLTYIKYDSIEIGDVLWPNWRGCGANGEVSDCAGARVNVTEGGGYTPELGMPVSVPNKVFENMDQGWAFYSYALGEPENPEIRGPESLRQFCYLGKRVAKNTRLPVPQIQQSHDLALDPDAVTSTGATAVVPPYRAMSVADTVIFKWQGYFGGSPEPVYRETKVIRTEDLGQPLIFTVPYVEVIGITGEHADISYRVEYVDGVGLSSDSDQQTLQIVPPVSPPLPAITIKNYTGGPINPGHYPDGLVLQVKPVYAGIQDGDWGVVYWKGSDKARSVTKAQRVDRSTLDSGLIEFLIEPRWLTDNSNAQVTIGFQFAREGAALSAEPLQVDISKPLYLPAPIVEGATAEAGENNGHLQANTSGAYVSVPDAAEVGSGKVEMHWQGHPNGGRHIALTPVGGNDKRYFIPPSAIAANMSTLEQARFPVFYHVFPSGDAVGEDSGYFNLRITPLLASRYPFTTSRQIVDNKMSLFAVPLGGADLELHSSPPQDAWPFMAQGQLLTMEVTGVTQSGNTSIVVRNALPVTAVEFQNKKITAKLPKAFLSTLKLNETFTLKAKVSFDGGETYFQFRDSTPTLVP</sequence>
<organism evidence="1 2">
    <name type="scientific">Pseudomonas fluorescens</name>
    <dbReference type="NCBI Taxonomy" id="294"/>
    <lineage>
        <taxon>Bacteria</taxon>
        <taxon>Pseudomonadati</taxon>
        <taxon>Pseudomonadota</taxon>
        <taxon>Gammaproteobacteria</taxon>
        <taxon>Pseudomonadales</taxon>
        <taxon>Pseudomonadaceae</taxon>
        <taxon>Pseudomonas</taxon>
    </lineage>
</organism>
<dbReference type="PATRIC" id="fig|294.132.peg.5565"/>
<evidence type="ECO:0000313" key="2">
    <source>
        <dbReference type="Proteomes" id="UP000033588"/>
    </source>
</evidence>
<protein>
    <submittedName>
        <fullName evidence="1">Uncharacterized protein</fullName>
    </submittedName>
</protein>
<dbReference type="RefSeq" id="WP_046044001.1">
    <property type="nucleotide sequence ID" value="NZ_LACC01000070.1"/>
</dbReference>
<proteinExistence type="predicted"/>
<reference evidence="1 2" key="1">
    <citation type="submission" date="2015-03" db="EMBL/GenBank/DDBJ databases">
        <title>Comparative genomics of Pseudomonas insights into diversity of traits involved in vanlence and defense.</title>
        <authorList>
            <person name="Qin Y."/>
        </authorList>
    </citation>
    <scope>NUCLEOTIDE SEQUENCE [LARGE SCALE GENOMIC DNA]</scope>
    <source>
        <strain evidence="1 2">C8</strain>
    </source>
</reference>
<dbReference type="EMBL" id="LACC01000070">
    <property type="protein sequence ID" value="KJZ33173.1"/>
    <property type="molecule type" value="Genomic_DNA"/>
</dbReference>
<dbReference type="Proteomes" id="UP000033588">
    <property type="component" value="Unassembled WGS sequence"/>
</dbReference>
<gene>
    <name evidence="1" type="ORF">VC35_28095</name>
</gene>